<gene>
    <name evidence="3" type="ORF">DES53_10196</name>
</gene>
<feature type="domain" description="SGNH hydrolase-type esterase" evidence="2">
    <location>
        <begin position="31"/>
        <end position="184"/>
    </location>
</feature>
<dbReference type="PANTHER" id="PTHR30383:SF5">
    <property type="entry name" value="SGNH HYDROLASE-TYPE ESTERASE DOMAIN-CONTAINING PROTEIN"/>
    <property type="match status" value="1"/>
</dbReference>
<dbReference type="OrthoDB" id="189927at2"/>
<dbReference type="Pfam" id="PF13472">
    <property type="entry name" value="Lipase_GDSL_2"/>
    <property type="match status" value="1"/>
</dbReference>
<feature type="chain" id="PRO_5016688460" evidence="1">
    <location>
        <begin position="22"/>
        <end position="279"/>
    </location>
</feature>
<dbReference type="CDD" id="cd00229">
    <property type="entry name" value="SGNH_hydrolase"/>
    <property type="match status" value="1"/>
</dbReference>
<comment type="caution">
    <text evidence="3">The sequence shown here is derived from an EMBL/GenBank/DDBJ whole genome shotgun (WGS) entry which is preliminary data.</text>
</comment>
<dbReference type="GO" id="GO:0004622">
    <property type="term" value="F:phosphatidylcholine lysophospholipase activity"/>
    <property type="evidence" value="ECO:0007669"/>
    <property type="project" value="TreeGrafter"/>
</dbReference>
<dbReference type="InterPro" id="IPR013830">
    <property type="entry name" value="SGNH_hydro"/>
</dbReference>
<feature type="signal peptide" evidence="1">
    <location>
        <begin position="1"/>
        <end position="21"/>
    </location>
</feature>
<reference evidence="3 4" key="1">
    <citation type="submission" date="2018-06" db="EMBL/GenBank/DDBJ databases">
        <title>Genomic Encyclopedia of Type Strains, Phase IV (KMG-IV): sequencing the most valuable type-strain genomes for metagenomic binning, comparative biology and taxonomic classification.</title>
        <authorList>
            <person name="Goeker M."/>
        </authorList>
    </citation>
    <scope>NUCLEOTIDE SEQUENCE [LARGE SCALE GENOMIC DNA]</scope>
    <source>
        <strain evidence="3 4">DSM 25532</strain>
    </source>
</reference>
<proteinExistence type="predicted"/>
<keyword evidence="1" id="KW-0732">Signal</keyword>
<evidence type="ECO:0000256" key="1">
    <source>
        <dbReference type="SAM" id="SignalP"/>
    </source>
</evidence>
<name>A0A366HUD9_9BACT</name>
<dbReference type="AlphaFoldDB" id="A0A366HUD9"/>
<evidence type="ECO:0000259" key="2">
    <source>
        <dbReference type="Pfam" id="PF13472"/>
    </source>
</evidence>
<dbReference type="Proteomes" id="UP000253426">
    <property type="component" value="Unassembled WGS sequence"/>
</dbReference>
<dbReference type="PANTHER" id="PTHR30383">
    <property type="entry name" value="THIOESTERASE 1/PROTEASE 1/LYSOPHOSPHOLIPASE L1"/>
    <property type="match status" value="1"/>
</dbReference>
<keyword evidence="4" id="KW-1185">Reference proteome</keyword>
<dbReference type="InterPro" id="IPR051532">
    <property type="entry name" value="Ester_Hydrolysis_Enzymes"/>
</dbReference>
<dbReference type="Gene3D" id="3.40.50.1110">
    <property type="entry name" value="SGNH hydrolase"/>
    <property type="match status" value="1"/>
</dbReference>
<dbReference type="RefSeq" id="WP_113956243.1">
    <property type="nucleotide sequence ID" value="NZ_QNRR01000001.1"/>
</dbReference>
<evidence type="ECO:0000313" key="4">
    <source>
        <dbReference type="Proteomes" id="UP000253426"/>
    </source>
</evidence>
<organism evidence="3 4">
    <name type="scientific">Roseimicrobium gellanilyticum</name>
    <dbReference type="NCBI Taxonomy" id="748857"/>
    <lineage>
        <taxon>Bacteria</taxon>
        <taxon>Pseudomonadati</taxon>
        <taxon>Verrucomicrobiota</taxon>
        <taxon>Verrucomicrobiia</taxon>
        <taxon>Verrucomicrobiales</taxon>
        <taxon>Verrucomicrobiaceae</taxon>
        <taxon>Roseimicrobium</taxon>
    </lineage>
</organism>
<dbReference type="SUPFAM" id="SSF52266">
    <property type="entry name" value="SGNH hydrolase"/>
    <property type="match status" value="1"/>
</dbReference>
<protein>
    <submittedName>
        <fullName evidence="3">Lysophospholipase L1-like esterase</fullName>
    </submittedName>
</protein>
<dbReference type="EMBL" id="QNRR01000001">
    <property type="protein sequence ID" value="RBP47299.1"/>
    <property type="molecule type" value="Genomic_DNA"/>
</dbReference>
<sequence length="279" mass="31615">MKLLPLLAALTVSALLTPLHAEHNGKLQVLLLGDSTTEARIPKQHQPKGPHFEDIIRILMAGEKDMPPCNVINSGVSGEFIRRLLDSKRYERDVQKLPGLDYIFIRYGINDQNKRENFTENFTKDYQELLALLKKDHPKAQIIIMTIIPYGNLEKNQQVNALNEKVAKDAGLPLFDIFPRYLAELKKGENMLNYRRISLDKIPPQYLDIVKPFTFENPPRVEVLDNQLDAILGHIPAWYADRHPNAAGYNVIADETAKYLTKMIREKKGAAAPATAKAP</sequence>
<dbReference type="InterPro" id="IPR036514">
    <property type="entry name" value="SGNH_hydro_sf"/>
</dbReference>
<accession>A0A366HUD9</accession>
<evidence type="ECO:0000313" key="3">
    <source>
        <dbReference type="EMBL" id="RBP47299.1"/>
    </source>
</evidence>